<dbReference type="InterPro" id="IPR010856">
    <property type="entry name" value="Gig2-like"/>
</dbReference>
<name>A0A4S4MVD8_9APHY</name>
<sequence length="432" mass="48518">MSQELGPCPPRFVEIKKEIASLYPDFQERITAAWNDLLIELDKGTAEIARLGSDIVPQVEFAQLGKLSTEEVAAIRRKGCVVIRNVVDDAEAAAWKQDLVDFVKANPVEGFPETDKQFFQHYWTTSQVRARGHPNVLGATTWLNSMYHLKSDTKLDEVDLSTPLTYADRFRIRHPGNQWNAHPPHVDGGGIERWEDSVFRTCFADILSGNWRQHDPYDLEGRINARTSLYGRESQSSIFRTYQGWLAMSETAPHEGTLKVFPNVMLSNAYTIMRPFFRPTVSASSSDLLECKNWEYDISDPDFPGIYSIGKGFAGPRPNAETHPHMKLNDTMVSVPKVYPGDMVFWHCDVVHAVEIEHIGKEDSCVMYIPAVPYTPQNAAYVERQKASFLAGIPPPDFPRGKGETEFVGFAKPDDIESSVGKKAMGFAITVA</sequence>
<dbReference type="Proteomes" id="UP000308730">
    <property type="component" value="Unassembled WGS sequence"/>
</dbReference>
<dbReference type="PANTHER" id="PTHR30613:SF1">
    <property type="entry name" value="DUF1479 DOMAIN PROTEIN (AFU_ORTHOLOGUE AFUA_5G09280)"/>
    <property type="match status" value="1"/>
</dbReference>
<protein>
    <recommendedName>
        <fullName evidence="3">DUF1479 domain protein</fullName>
    </recommendedName>
</protein>
<dbReference type="InterPro" id="IPR027443">
    <property type="entry name" value="IPNS-like_sf"/>
</dbReference>
<accession>A0A4S4MVD8</accession>
<dbReference type="SUPFAM" id="SSF51197">
    <property type="entry name" value="Clavaminate synthase-like"/>
    <property type="match status" value="1"/>
</dbReference>
<comment type="caution">
    <text evidence="1">The sequence shown here is derived from an EMBL/GenBank/DDBJ whole genome shotgun (WGS) entry which is preliminary data.</text>
</comment>
<organism evidence="1 2">
    <name type="scientific">Antrodiella citrinella</name>
    <dbReference type="NCBI Taxonomy" id="2447956"/>
    <lineage>
        <taxon>Eukaryota</taxon>
        <taxon>Fungi</taxon>
        <taxon>Dikarya</taxon>
        <taxon>Basidiomycota</taxon>
        <taxon>Agaricomycotina</taxon>
        <taxon>Agaricomycetes</taxon>
        <taxon>Polyporales</taxon>
        <taxon>Steccherinaceae</taxon>
        <taxon>Antrodiella</taxon>
    </lineage>
</organism>
<dbReference type="AlphaFoldDB" id="A0A4S4MVD8"/>
<dbReference type="PANTHER" id="PTHR30613">
    <property type="entry name" value="UNCHARACTERIZED PROTEIN YBIU-RELATED"/>
    <property type="match status" value="1"/>
</dbReference>
<keyword evidence="2" id="KW-1185">Reference proteome</keyword>
<dbReference type="EMBL" id="SGPM01000088">
    <property type="protein sequence ID" value="THH30269.1"/>
    <property type="molecule type" value="Genomic_DNA"/>
</dbReference>
<proteinExistence type="predicted"/>
<dbReference type="Pfam" id="PF07350">
    <property type="entry name" value="Gig2-like"/>
    <property type="match status" value="1"/>
</dbReference>
<evidence type="ECO:0000313" key="2">
    <source>
        <dbReference type="Proteomes" id="UP000308730"/>
    </source>
</evidence>
<dbReference type="OrthoDB" id="8249012at2759"/>
<evidence type="ECO:0008006" key="3">
    <source>
        <dbReference type="Google" id="ProtNLM"/>
    </source>
</evidence>
<evidence type="ECO:0000313" key="1">
    <source>
        <dbReference type="EMBL" id="THH30269.1"/>
    </source>
</evidence>
<gene>
    <name evidence="1" type="ORF">EUX98_g3936</name>
</gene>
<dbReference type="Gene3D" id="2.60.120.330">
    <property type="entry name" value="B-lactam Antibiotic, Isopenicillin N Synthase, Chain"/>
    <property type="match status" value="1"/>
</dbReference>
<reference evidence="1 2" key="1">
    <citation type="submission" date="2019-02" db="EMBL/GenBank/DDBJ databases">
        <title>Genome sequencing of the rare red list fungi Antrodiella citrinella (Flaviporus citrinellus).</title>
        <authorList>
            <person name="Buettner E."/>
            <person name="Kellner H."/>
        </authorList>
    </citation>
    <scope>NUCLEOTIDE SEQUENCE [LARGE SCALE GENOMIC DNA]</scope>
    <source>
        <strain evidence="1 2">DSM 108506</strain>
    </source>
</reference>